<feature type="compositionally biased region" description="Low complexity" evidence="1">
    <location>
        <begin position="267"/>
        <end position="278"/>
    </location>
</feature>
<feature type="domain" description="WRKY19-like zinc finger" evidence="2">
    <location>
        <begin position="564"/>
        <end position="585"/>
    </location>
</feature>
<feature type="region of interest" description="Disordered" evidence="1">
    <location>
        <begin position="340"/>
        <end position="409"/>
    </location>
</feature>
<comment type="caution">
    <text evidence="3">The sequence shown here is derived from an EMBL/GenBank/DDBJ whole genome shotgun (WGS) entry which is preliminary data.</text>
</comment>
<feature type="region of interest" description="Disordered" evidence="1">
    <location>
        <begin position="1"/>
        <end position="160"/>
    </location>
</feature>
<organism evidence="3 4">
    <name type="scientific">Cylindrotheca closterium</name>
    <dbReference type="NCBI Taxonomy" id="2856"/>
    <lineage>
        <taxon>Eukaryota</taxon>
        <taxon>Sar</taxon>
        <taxon>Stramenopiles</taxon>
        <taxon>Ochrophyta</taxon>
        <taxon>Bacillariophyta</taxon>
        <taxon>Bacillariophyceae</taxon>
        <taxon>Bacillariophycidae</taxon>
        <taxon>Bacillariales</taxon>
        <taxon>Bacillariaceae</taxon>
        <taxon>Cylindrotheca</taxon>
    </lineage>
</organism>
<feature type="compositionally biased region" description="Pro residues" evidence="1">
    <location>
        <begin position="253"/>
        <end position="266"/>
    </location>
</feature>
<accession>A0AAD2FSY3</accession>
<feature type="region of interest" description="Disordered" evidence="1">
    <location>
        <begin position="316"/>
        <end position="335"/>
    </location>
</feature>
<dbReference type="Proteomes" id="UP001295423">
    <property type="component" value="Unassembled WGS sequence"/>
</dbReference>
<proteinExistence type="predicted"/>
<evidence type="ECO:0000256" key="1">
    <source>
        <dbReference type="SAM" id="MobiDB-lite"/>
    </source>
</evidence>
<dbReference type="EMBL" id="CAKOGP040001803">
    <property type="protein sequence ID" value="CAJ1952390.1"/>
    <property type="molecule type" value="Genomic_DNA"/>
</dbReference>
<evidence type="ECO:0000259" key="2">
    <source>
        <dbReference type="Pfam" id="PF24906"/>
    </source>
</evidence>
<feature type="compositionally biased region" description="Polar residues" evidence="1">
    <location>
        <begin position="139"/>
        <end position="152"/>
    </location>
</feature>
<feature type="compositionally biased region" description="Pro residues" evidence="1">
    <location>
        <begin position="223"/>
        <end position="236"/>
    </location>
</feature>
<feature type="compositionally biased region" description="Basic and acidic residues" evidence="1">
    <location>
        <begin position="180"/>
        <end position="193"/>
    </location>
</feature>
<evidence type="ECO:0000313" key="3">
    <source>
        <dbReference type="EMBL" id="CAJ1952390.1"/>
    </source>
</evidence>
<dbReference type="InterPro" id="IPR056866">
    <property type="entry name" value="Znf_WRKY19"/>
</dbReference>
<feature type="region of interest" description="Disordered" evidence="1">
    <location>
        <begin position="456"/>
        <end position="511"/>
    </location>
</feature>
<feature type="compositionally biased region" description="Polar residues" evidence="1">
    <location>
        <begin position="1"/>
        <end position="34"/>
    </location>
</feature>
<sequence>MSSPSFEAQNGSDKSGSSEETQSHGDPTGTSLGSRSIVVEASFDEGDGRGPLGESNINTRETRTSPLLEKETVDRRRGHVRNLSEHFYDATSLTGEGSPDPRQMTGSSYATSREVGQKHRRGFSGEFSLPAEAHRRINSIGNSASVSRPNYSQDRRHQRVDSGLDILTAVAGASREELAMAAGERGRDERRPWEAPPPSSSSIRRSPVELLSYDHSASRTQEHPPPPTIPISAPPPSREHHAGYPGGHHHHPPPPPSYYGAPPPAYPQHMYPPHQSPHYYPPQPHHYARHLPPHPPRSGYPMQYSRAQSPYKAPYVHHPMAQPTFPRNSPPEPIYSAREATGRESMSPPPPVPSAHWHQPGTTQGSQTVMTTIGVEDGGRTLHPSTKGGRPEKPSRSKHHRKTSSINSLVFLGETAEQMAKEGHHRATSSTVSFLNGVLDVNLEGDAAFLHNLHASGAAPAPPPPPYEARKGVKKVESRSSTPPPPPPPQDTSPTDSLGNSKLAPGGTSKRVRRKCTIEGCPNRVVQGGLCISHGAKRKQCKHPGCNKNVKKAGLCSTHGPARKRCEFQSCNKVAVQGGRCIAHGAKKKLCLIDGCAKQAILAGMCKKHHDHSQGPSDNSIQPPPVDSMAQCVPVDSEPVEREIVPIKTSNRPKNKARGHTRGLSIFQEMTADTVGNLLLEDPEDPSNESGTENQRRVFGMY</sequence>
<keyword evidence="4" id="KW-1185">Reference proteome</keyword>
<name>A0AAD2FSY3_9STRA</name>
<dbReference type="PANTHER" id="PTHR31827">
    <property type="entry name" value="EMB|CAB89363.1"/>
    <property type="match status" value="1"/>
</dbReference>
<feature type="compositionally biased region" description="Basic and acidic residues" evidence="1">
    <location>
        <begin position="468"/>
        <end position="478"/>
    </location>
</feature>
<feature type="region of interest" description="Disordered" evidence="1">
    <location>
        <begin position="180"/>
        <end position="305"/>
    </location>
</feature>
<evidence type="ECO:0000313" key="4">
    <source>
        <dbReference type="Proteomes" id="UP001295423"/>
    </source>
</evidence>
<feature type="compositionally biased region" description="Polar residues" evidence="1">
    <location>
        <begin position="360"/>
        <end position="371"/>
    </location>
</feature>
<feature type="compositionally biased region" description="Pro residues" evidence="1">
    <location>
        <begin position="482"/>
        <end position="491"/>
    </location>
</feature>
<protein>
    <recommendedName>
        <fullName evidence="2">WRKY19-like zinc finger domain-containing protein</fullName>
    </recommendedName>
</protein>
<reference evidence="3" key="1">
    <citation type="submission" date="2023-08" db="EMBL/GenBank/DDBJ databases">
        <authorList>
            <person name="Audoor S."/>
            <person name="Bilcke G."/>
        </authorList>
    </citation>
    <scope>NUCLEOTIDE SEQUENCE</scope>
</reference>
<dbReference type="PANTHER" id="PTHR31827:SF1">
    <property type="entry name" value="EMB|CAB89363.1"/>
    <property type="match status" value="1"/>
</dbReference>
<feature type="compositionally biased region" description="Basic and acidic residues" evidence="1">
    <location>
        <begin position="60"/>
        <end position="75"/>
    </location>
</feature>
<dbReference type="AlphaFoldDB" id="A0AAD2FSY3"/>
<feature type="region of interest" description="Disordered" evidence="1">
    <location>
        <begin position="679"/>
        <end position="702"/>
    </location>
</feature>
<gene>
    <name evidence="3" type="ORF">CYCCA115_LOCUS13529</name>
</gene>
<dbReference type="Pfam" id="PF24906">
    <property type="entry name" value="Zf_WRKY19"/>
    <property type="match status" value="1"/>
</dbReference>